<evidence type="ECO:0000259" key="1">
    <source>
        <dbReference type="Pfam" id="PF13936"/>
    </source>
</evidence>
<evidence type="ECO:0000313" key="2">
    <source>
        <dbReference type="EMBL" id="QWY84638.1"/>
    </source>
</evidence>
<dbReference type="Pfam" id="PF13384">
    <property type="entry name" value="HTH_23"/>
    <property type="match status" value="1"/>
</dbReference>
<sequence>MKRNMTLHSQAERDKDFLRCEQSGMTAAQIAERYGVTIRSVSRWRTRLGVNHLPPAYVRPPSDRALVERLLDEGCSFSEAARTVGVHRSTIVRWFPDREPWSKSEAGKFAAIVRRYGEAA</sequence>
<feature type="domain" description="Transposase IS30-like HTH" evidence="1">
    <location>
        <begin position="62"/>
        <end position="93"/>
    </location>
</feature>
<accession>A0A8F3IQC6</accession>
<reference evidence="2" key="1">
    <citation type="submission" date="2021-05" db="EMBL/GenBank/DDBJ databases">
        <authorList>
            <person name="Brink J."/>
            <person name="Busse A.L."/>
            <person name="Crowley H.J."/>
            <person name="Hall C.J."/>
            <person name="Hetherington P."/>
            <person name="Hovde T.M."/>
            <person name="Johnson J.A."/>
            <person name="Karch K.E."/>
            <person name="Krueger C.J."/>
            <person name="Lundberg T.J."/>
            <person name="Madla Sanchez I."/>
            <person name="Mathiesen C."/>
            <person name="Moore L.J."/>
            <person name="Nordberg R.J."/>
            <person name="Petersen I.M."/>
            <person name="Piton K.L."/>
            <person name="Rozycki S.T."/>
            <person name="Rutten E."/>
            <person name="Samuelson I.O."/>
            <person name="Sarkilahti S.K."/>
            <person name="Schubert K.A."/>
            <person name="Stamness T.F."/>
            <person name="Tinman A.J."/>
            <person name="Tutterrow P.B."/>
            <person name="Wanzek N.C."/>
            <person name="Wheeler C.D."/>
            <person name="Spring A.M."/>
            <person name="Klyczek K."/>
            <person name="Garlena R.A."/>
            <person name="Russell D.A."/>
            <person name="Pope W.H."/>
            <person name="Jacobs-Sera D."/>
            <person name="Hatfull G.F."/>
        </authorList>
    </citation>
    <scope>NUCLEOTIDE SEQUENCE</scope>
</reference>
<dbReference type="Proteomes" id="UP000693692">
    <property type="component" value="Segment"/>
</dbReference>
<dbReference type="EMBL" id="MZ150789">
    <property type="protein sequence ID" value="QWY84638.1"/>
    <property type="molecule type" value="Genomic_DNA"/>
</dbReference>
<dbReference type="RefSeq" id="YP_010754455.1">
    <property type="nucleotide sequence ID" value="NC_073460.1"/>
</dbReference>
<protein>
    <submittedName>
        <fullName evidence="2">Helix-turn-helix DNA binding domain protein</fullName>
    </submittedName>
</protein>
<proteinExistence type="predicted"/>
<dbReference type="GeneID" id="80019044"/>
<dbReference type="KEGG" id="vg:80019044"/>
<dbReference type="Pfam" id="PF13936">
    <property type="entry name" value="HTH_38"/>
    <property type="match status" value="1"/>
</dbReference>
<keyword evidence="3" id="KW-1185">Reference proteome</keyword>
<gene>
    <name evidence="2" type="primary">58</name>
    <name evidence="2" type="ORF">SEA_FOOTLOOSE_58</name>
</gene>
<dbReference type="SUPFAM" id="SSF46689">
    <property type="entry name" value="Homeodomain-like"/>
    <property type="match status" value="1"/>
</dbReference>
<dbReference type="Gene3D" id="1.10.10.60">
    <property type="entry name" value="Homeodomain-like"/>
    <property type="match status" value="1"/>
</dbReference>
<dbReference type="InterPro" id="IPR009057">
    <property type="entry name" value="Homeodomain-like_sf"/>
</dbReference>
<evidence type="ECO:0000313" key="3">
    <source>
        <dbReference type="Proteomes" id="UP000693692"/>
    </source>
</evidence>
<organism evidence="2 3">
    <name type="scientific">Microbacterium phage Footloose</name>
    <dbReference type="NCBI Taxonomy" id="2836048"/>
    <lineage>
        <taxon>Viruses</taxon>
        <taxon>Duplodnaviria</taxon>
        <taxon>Heunggongvirae</taxon>
        <taxon>Uroviricota</taxon>
        <taxon>Caudoviricetes</taxon>
        <taxon>Footloosevirus</taxon>
        <taxon>Footloosevirus footloose</taxon>
    </lineage>
</organism>
<name>A0A8F3IQC6_9CAUD</name>
<dbReference type="InterPro" id="IPR025246">
    <property type="entry name" value="IS30-like_HTH"/>
</dbReference>